<evidence type="ECO:0008006" key="4">
    <source>
        <dbReference type="Google" id="ProtNLM"/>
    </source>
</evidence>
<reference evidence="2 3" key="1">
    <citation type="journal article" date="2024" name="Int. J. Syst. Evol. Microbiol.">
        <title>Lacrimispora brassicae sp. nov. isolated from fermented cabbage, and proposal of Clostridium indicum Gundawar et al. 2019 and Clostridium methoxybenzovorans Mechichi et al. 1999 as heterotypic synonyms of Lacrimispora amygdalina (Parshina et al. 2003) Haas and Blanchard 2020 and Lacrimispora indolis (McClung and McCoy 1957) Haas and Blanchard 2020, respectively.</title>
        <authorList>
            <person name="Kobayashi H."/>
            <person name="Tanizawa Y."/>
            <person name="Sakamoto M."/>
            <person name="Ohkuma M."/>
            <person name="Tohno M."/>
        </authorList>
    </citation>
    <scope>NUCLEOTIDE SEQUENCE [LARGE SCALE GENOMIC DNA]</scope>
    <source>
        <strain evidence="2 3">DSM 12857</strain>
    </source>
</reference>
<feature type="region of interest" description="Disordered" evidence="1">
    <location>
        <begin position="307"/>
        <end position="331"/>
    </location>
</feature>
<dbReference type="RefSeq" id="WP_346065060.1">
    <property type="nucleotide sequence ID" value="NZ_BRPJ01000031.1"/>
</dbReference>
<dbReference type="Pfam" id="PF14107">
    <property type="entry name" value="DUF4280"/>
    <property type="match status" value="1"/>
</dbReference>
<sequence length="449" mass="49735">MGWFSWIPGLFEKKEEKPPEALVLGAILRCPYGSHDSYLYLDTSGTTVNNLPKASVEDYKALYNIQPFGYCMEGGFCEDSMSFDKKWENPEPQREKINGKEIITTKSLLSCRTCGMEFKIINSGQDGIVAEHILLKEDMDKNYPGLRILLDNPNGSLYLNDGMYNTAIKFIEDRMILNGGKITISTLFNKNNLEGAYIKGALGRLMMQCDTGSSETLSNGIQNTFSNNDKVGNNEINSLVINKEMINQLRIVCKDVDKEIATDPVKRWQEKNKLFLSVAAEVVSNFTYGVIIYYSSIGNVNNKQNTGEKSAVEKKNTGGSGTEGAGKSINPNEIRFSQSSVNGADDIITSMKKDGWVGDPIDVVKMPDGSYTTIDNTRVAAAREAGINVQANVHNYNDPLPSNFVNRFTTPKGVPSTWGEATNLRILKQNSAFRGNYPSGSFDMPKMKN</sequence>
<keyword evidence="3" id="KW-1185">Reference proteome</keyword>
<name>A0ABQ5M4E1_9FIRM</name>
<dbReference type="InterPro" id="IPR025460">
    <property type="entry name" value="DUF4280"/>
</dbReference>
<evidence type="ECO:0000313" key="2">
    <source>
        <dbReference type="EMBL" id="GLB29799.1"/>
    </source>
</evidence>
<accession>A0ABQ5M4E1</accession>
<evidence type="ECO:0000256" key="1">
    <source>
        <dbReference type="SAM" id="MobiDB-lite"/>
    </source>
</evidence>
<proteinExistence type="predicted"/>
<comment type="caution">
    <text evidence="2">The sequence shown here is derived from an EMBL/GenBank/DDBJ whole genome shotgun (WGS) entry which is preliminary data.</text>
</comment>
<evidence type="ECO:0000313" key="3">
    <source>
        <dbReference type="Proteomes" id="UP001419084"/>
    </source>
</evidence>
<dbReference type="Proteomes" id="UP001419084">
    <property type="component" value="Unassembled WGS sequence"/>
</dbReference>
<dbReference type="EMBL" id="BRPJ01000031">
    <property type="protein sequence ID" value="GLB29799.1"/>
    <property type="molecule type" value="Genomic_DNA"/>
</dbReference>
<organism evidence="2 3">
    <name type="scientific">Lacrimispora amygdalina</name>
    <dbReference type="NCBI Taxonomy" id="253257"/>
    <lineage>
        <taxon>Bacteria</taxon>
        <taxon>Bacillati</taxon>
        <taxon>Bacillota</taxon>
        <taxon>Clostridia</taxon>
        <taxon>Lachnospirales</taxon>
        <taxon>Lachnospiraceae</taxon>
        <taxon>Lacrimispora</taxon>
    </lineage>
</organism>
<gene>
    <name evidence="2" type="ORF">LAD12857_17220</name>
</gene>
<protein>
    <recommendedName>
        <fullName evidence="4">DUF4280 domain-containing protein</fullName>
    </recommendedName>
</protein>